<dbReference type="Proteomes" id="UP000322876">
    <property type="component" value="Unassembled WGS sequence"/>
</dbReference>
<dbReference type="PIRSF" id="PIRSF006402">
    <property type="entry name" value="UCP006402_thioredoxin"/>
    <property type="match status" value="1"/>
</dbReference>
<evidence type="ECO:0000313" key="2">
    <source>
        <dbReference type="EMBL" id="KAA0259458.1"/>
    </source>
</evidence>
<keyword evidence="3" id="KW-1185">Reference proteome</keyword>
<dbReference type="InterPro" id="IPR036249">
    <property type="entry name" value="Thioredoxin-like_sf"/>
</dbReference>
<dbReference type="Pfam" id="PF03190">
    <property type="entry name" value="Thioredox_DsbH"/>
    <property type="match status" value="1"/>
</dbReference>
<proteinExistence type="predicted"/>
<evidence type="ECO:0000259" key="1">
    <source>
        <dbReference type="Pfam" id="PF03190"/>
    </source>
</evidence>
<dbReference type="InterPro" id="IPR008928">
    <property type="entry name" value="6-hairpin_glycosidase_sf"/>
</dbReference>
<dbReference type="OrthoDB" id="9762614at2"/>
<dbReference type="RefSeq" id="WP_149265278.1">
    <property type="nucleotide sequence ID" value="NZ_VFJB01000001.1"/>
</dbReference>
<gene>
    <name evidence="2" type="ORF">FHQ18_00850</name>
</gene>
<dbReference type="Gene3D" id="3.40.30.10">
    <property type="entry name" value="Glutaredoxin"/>
    <property type="match status" value="1"/>
</dbReference>
<dbReference type="GO" id="GO:0005975">
    <property type="term" value="P:carbohydrate metabolic process"/>
    <property type="evidence" value="ECO:0007669"/>
    <property type="project" value="InterPro"/>
</dbReference>
<dbReference type="EMBL" id="VFJB01000001">
    <property type="protein sequence ID" value="KAA0259458.1"/>
    <property type="molecule type" value="Genomic_DNA"/>
</dbReference>
<comment type="caution">
    <text evidence="2">The sequence shown here is derived from an EMBL/GenBank/DDBJ whole genome shotgun (WGS) entry which is preliminary data.</text>
</comment>
<name>A0A5A8F879_9BACT</name>
<dbReference type="InterPro" id="IPR024705">
    <property type="entry name" value="Ssp411"/>
</dbReference>
<sequence>MIKNELSKAKSKYLLQHKDNPVAWQTWNNETLELAKRLNKPLFISIGYSSCHWCHVMAHESFEDNETANILNKNFIPIKIDKEEYPEIDKKYQFYIQITNKQGGWPLSVFATPEGEPFFAGTYFPKEEKYGIISFKNLLNQIINIFHNQSEQIDKSIKKYNQFISDFYKIDSFPLHSINISQLHERIISLLDFKKGGLKGNNKFPNIPYLLYLLESEDEKLQDYLYLTGKKLALSGLYDHINGGFFRYCVDENWSYPHFEKMLYDNALNSLFLIKLYEKTKEPLFYHIARKTLDFILEEFNTENGLIASMNADSLNEEGKFQEGYFYHLPEEQLSILPQNLQNFIINNNGFTYLKDNVDYETYKKLDIYFEKISENHTKEKPEKDNKIICSWNMLFVDALLTFAEITNDDYYFNHAISLFNKLKTFQISKSRIYRINYHSEIFKHETLEDYSFTIMALIHFFEMTKEKEFLSLANSITKTTFEKFYNENYLFLDINKSILDTFDDAIYSPVGIMGLNLHKLTNYISNDNFNTIKSFLIDRGIKYSTGHPTILRLIRRVVDD</sequence>
<dbReference type="AlphaFoldDB" id="A0A5A8F879"/>
<dbReference type="SUPFAM" id="SSF48208">
    <property type="entry name" value="Six-hairpin glycosidases"/>
    <property type="match status" value="1"/>
</dbReference>
<accession>A0A5A8F879</accession>
<dbReference type="CDD" id="cd02955">
    <property type="entry name" value="SSP411"/>
    <property type="match status" value="1"/>
</dbReference>
<dbReference type="InterPro" id="IPR004879">
    <property type="entry name" value="Ssp411-like_TRX"/>
</dbReference>
<reference evidence="2 3" key="1">
    <citation type="submission" date="2019-06" db="EMBL/GenBank/DDBJ databases">
        <title>Genomic insights into carbon and energy metabolism of Deferribacter autotrophicus revealed new metabolic traits in the phylum Deferribacteres.</title>
        <authorList>
            <person name="Slobodkin A.I."/>
            <person name="Slobodkina G.B."/>
            <person name="Allioux M."/>
            <person name="Alain K."/>
            <person name="Jebbar M."/>
            <person name="Shadrin V."/>
            <person name="Kublanov I.V."/>
            <person name="Toshchakov S.V."/>
            <person name="Bonch-Osmolovskaya E.A."/>
        </authorList>
    </citation>
    <scope>NUCLEOTIDE SEQUENCE [LARGE SCALE GENOMIC DNA]</scope>
    <source>
        <strain evidence="2 3">SL50</strain>
    </source>
</reference>
<feature type="domain" description="Spermatogenesis-associated protein 20-like TRX" evidence="1">
    <location>
        <begin position="3"/>
        <end position="162"/>
    </location>
</feature>
<dbReference type="SUPFAM" id="SSF52833">
    <property type="entry name" value="Thioredoxin-like"/>
    <property type="match status" value="1"/>
</dbReference>
<dbReference type="Gene3D" id="1.50.10.20">
    <property type="match status" value="1"/>
</dbReference>
<dbReference type="PANTHER" id="PTHR42899">
    <property type="entry name" value="SPERMATOGENESIS-ASSOCIATED PROTEIN 20"/>
    <property type="match status" value="1"/>
</dbReference>
<dbReference type="PANTHER" id="PTHR42899:SF1">
    <property type="entry name" value="SPERMATOGENESIS-ASSOCIATED PROTEIN 20"/>
    <property type="match status" value="1"/>
</dbReference>
<protein>
    <submittedName>
        <fullName evidence="2">Thioredoxin domain-containing protein</fullName>
    </submittedName>
</protein>
<organism evidence="2 3">
    <name type="scientific">Deferribacter autotrophicus</name>
    <dbReference type="NCBI Taxonomy" id="500465"/>
    <lineage>
        <taxon>Bacteria</taxon>
        <taxon>Pseudomonadati</taxon>
        <taxon>Deferribacterota</taxon>
        <taxon>Deferribacteres</taxon>
        <taxon>Deferribacterales</taxon>
        <taxon>Deferribacteraceae</taxon>
        <taxon>Deferribacter</taxon>
    </lineage>
</organism>
<evidence type="ECO:0000313" key="3">
    <source>
        <dbReference type="Proteomes" id="UP000322876"/>
    </source>
</evidence>